<evidence type="ECO:0000313" key="7">
    <source>
        <dbReference type="Proteomes" id="UP000187085"/>
    </source>
</evidence>
<keyword evidence="3" id="KW-0813">Transport</keyword>
<gene>
    <name evidence="6" type="ORF">BKD30_03680</name>
</gene>
<comment type="caution">
    <text evidence="6">The sequence shown here is derived from an EMBL/GenBank/DDBJ whole genome shotgun (WGS) entry which is preliminary data.</text>
</comment>
<evidence type="ECO:0000256" key="1">
    <source>
        <dbReference type="ARBA" id="ARBA00004196"/>
    </source>
</evidence>
<evidence type="ECO:0000256" key="3">
    <source>
        <dbReference type="ARBA" id="ARBA00022448"/>
    </source>
</evidence>
<protein>
    <submittedName>
        <fullName evidence="6">Peptide ABC transporter substrate-binding protein</fullName>
    </submittedName>
</protein>
<dbReference type="InterPro" id="IPR000914">
    <property type="entry name" value="SBP_5_dom"/>
</dbReference>
<dbReference type="AlphaFoldDB" id="A0A1R1LJU6"/>
<dbReference type="Gene3D" id="3.10.105.10">
    <property type="entry name" value="Dipeptide-binding Protein, Domain 3"/>
    <property type="match status" value="1"/>
</dbReference>
<dbReference type="GO" id="GO:0030313">
    <property type="term" value="C:cell envelope"/>
    <property type="evidence" value="ECO:0007669"/>
    <property type="project" value="UniProtKB-SubCell"/>
</dbReference>
<sequence>MPIIVGVVVLALIAGVIAVVANLNGRPTASPSGSAGAVDTGATLRLGLRLEPTNLNIRKTAGVALEQALIDNVYQGLVSRTADGQYRDVLASRHEVSADGLTYTFVLRDGVTFHNGAALTPQDVVASLTQVKNDASLANHADLAAVRSITADGPTIRLTLARPDSNLMFALAGRAGLVLKQGAGNDLATTANGTGPFRVASWKQGSTLSLKRFDGYWGEKARLAGVDFTYLPQASSANNAVLSGSVDVQTALDPTLLDQVRGVRGYTIAEGRTNDEYTLAYNSGRAPLNKLQVRQALSQAIDTDAILRAINGGGTKLGGPIPELDPGYEDLTAINAYNPDNAKKLLAAAGASTLTLTLTIPSVYGTTVSDLLVSQFAAVGVTLKVRQVEFPTWLTDVYTNKNYDLSFVNHAEARDFGNYANPDYYFNYRNPKVTQLYQQAQRATSEAEAGADLKQAARLVAEDAPAKWVYSGKALTAISDRVHGFPTDATTSRLDLAEVSITR</sequence>
<keyword evidence="7" id="KW-1185">Reference proteome</keyword>
<reference evidence="6 7" key="1">
    <citation type="submission" date="2016-12" db="EMBL/GenBank/DDBJ databases">
        <title>Draft genome of Tersicoccus phoenicis 1P05MA.</title>
        <authorList>
            <person name="Nakajima Y."/>
            <person name="Yoshizawa S."/>
            <person name="Nakamura K."/>
            <person name="Ogura Y."/>
            <person name="Hayashi T."/>
            <person name="Kogure K."/>
        </authorList>
    </citation>
    <scope>NUCLEOTIDE SEQUENCE [LARGE SCALE GENOMIC DNA]</scope>
    <source>
        <strain evidence="6 7">1p05MA</strain>
    </source>
</reference>
<dbReference type="InterPro" id="IPR030678">
    <property type="entry name" value="Peptide/Ni-bd"/>
</dbReference>
<dbReference type="EMBL" id="MRDE01000016">
    <property type="protein sequence ID" value="OMH27789.1"/>
    <property type="molecule type" value="Genomic_DNA"/>
</dbReference>
<dbReference type="STRING" id="554083.BKD30_03680"/>
<comment type="similarity">
    <text evidence="2">Belongs to the bacterial solute-binding protein 5 family.</text>
</comment>
<organism evidence="6 7">
    <name type="scientific">Tersicoccus phoenicis</name>
    <dbReference type="NCBI Taxonomy" id="554083"/>
    <lineage>
        <taxon>Bacteria</taxon>
        <taxon>Bacillati</taxon>
        <taxon>Actinomycetota</taxon>
        <taxon>Actinomycetes</taxon>
        <taxon>Micrococcales</taxon>
        <taxon>Micrococcaceae</taxon>
        <taxon>Tersicoccus</taxon>
    </lineage>
</organism>
<dbReference type="Gene3D" id="3.90.76.10">
    <property type="entry name" value="Dipeptide-binding Protein, Domain 1"/>
    <property type="match status" value="1"/>
</dbReference>
<accession>A0A1R1LJU6</accession>
<dbReference type="PANTHER" id="PTHR30290:SF10">
    <property type="entry name" value="PERIPLASMIC OLIGOPEPTIDE-BINDING PROTEIN-RELATED"/>
    <property type="match status" value="1"/>
</dbReference>
<evidence type="ECO:0000313" key="6">
    <source>
        <dbReference type="EMBL" id="OMH27789.1"/>
    </source>
</evidence>
<dbReference type="GO" id="GO:0042597">
    <property type="term" value="C:periplasmic space"/>
    <property type="evidence" value="ECO:0007669"/>
    <property type="project" value="UniProtKB-ARBA"/>
</dbReference>
<dbReference type="GO" id="GO:0043190">
    <property type="term" value="C:ATP-binding cassette (ABC) transporter complex"/>
    <property type="evidence" value="ECO:0007669"/>
    <property type="project" value="InterPro"/>
</dbReference>
<proteinExistence type="inferred from homology"/>
<dbReference type="Gene3D" id="3.40.190.10">
    <property type="entry name" value="Periplasmic binding protein-like II"/>
    <property type="match status" value="1"/>
</dbReference>
<dbReference type="PIRSF" id="PIRSF002741">
    <property type="entry name" value="MppA"/>
    <property type="match status" value="1"/>
</dbReference>
<evidence type="ECO:0000256" key="2">
    <source>
        <dbReference type="ARBA" id="ARBA00005695"/>
    </source>
</evidence>
<name>A0A1R1LJU6_9MICC</name>
<evidence type="ECO:0000259" key="5">
    <source>
        <dbReference type="Pfam" id="PF00496"/>
    </source>
</evidence>
<evidence type="ECO:0000256" key="4">
    <source>
        <dbReference type="ARBA" id="ARBA00022729"/>
    </source>
</evidence>
<comment type="subcellular location">
    <subcellularLocation>
        <location evidence="1">Cell envelope</location>
    </subcellularLocation>
</comment>
<dbReference type="InterPro" id="IPR039424">
    <property type="entry name" value="SBP_5"/>
</dbReference>
<dbReference type="SUPFAM" id="SSF53850">
    <property type="entry name" value="Periplasmic binding protein-like II"/>
    <property type="match status" value="1"/>
</dbReference>
<feature type="domain" description="Solute-binding protein family 5" evidence="5">
    <location>
        <begin position="89"/>
        <end position="427"/>
    </location>
</feature>
<dbReference type="PANTHER" id="PTHR30290">
    <property type="entry name" value="PERIPLASMIC BINDING COMPONENT OF ABC TRANSPORTER"/>
    <property type="match status" value="1"/>
</dbReference>
<dbReference type="GO" id="GO:0015833">
    <property type="term" value="P:peptide transport"/>
    <property type="evidence" value="ECO:0007669"/>
    <property type="project" value="TreeGrafter"/>
</dbReference>
<keyword evidence="4" id="KW-0732">Signal</keyword>
<dbReference type="Proteomes" id="UP000187085">
    <property type="component" value="Unassembled WGS sequence"/>
</dbReference>
<dbReference type="Pfam" id="PF00496">
    <property type="entry name" value="SBP_bac_5"/>
    <property type="match status" value="1"/>
</dbReference>
<dbReference type="GO" id="GO:1904680">
    <property type="term" value="F:peptide transmembrane transporter activity"/>
    <property type="evidence" value="ECO:0007669"/>
    <property type="project" value="TreeGrafter"/>
</dbReference>